<dbReference type="Proteomes" id="UP001162800">
    <property type="component" value="Plasmid unnamed1"/>
</dbReference>
<reference evidence="1" key="1">
    <citation type="submission" date="2022-09" db="EMBL/GenBank/DDBJ databases">
        <title>The complete genome of Acidovorax sp. 5MLIR.</title>
        <authorList>
            <person name="Liu L."/>
            <person name="Yue J."/>
            <person name="Yang F."/>
            <person name="Yuan J."/>
            <person name="Li L."/>
        </authorList>
    </citation>
    <scope>NUCLEOTIDE SEQUENCE</scope>
    <source>
        <strain evidence="1">5MLIR</strain>
        <plasmid evidence="1">unnamed1</plasmid>
    </source>
</reference>
<accession>A0ABY6GFU1</accession>
<name>A0ABY6GFU1_9BURK</name>
<keyword evidence="1" id="KW-0614">Plasmid</keyword>
<geneLocation type="plasmid" evidence="1 2">
    <name>unnamed1</name>
</geneLocation>
<evidence type="ECO:0000313" key="1">
    <source>
        <dbReference type="EMBL" id="UYG53550.1"/>
    </source>
</evidence>
<keyword evidence="2" id="KW-1185">Reference proteome</keyword>
<organism evidence="1 2">
    <name type="scientific">Comamonas endophytica</name>
    <dbReference type="NCBI Taxonomy" id="2949090"/>
    <lineage>
        <taxon>Bacteria</taxon>
        <taxon>Pseudomonadati</taxon>
        <taxon>Pseudomonadota</taxon>
        <taxon>Betaproteobacteria</taxon>
        <taxon>Burkholderiales</taxon>
        <taxon>Comamonadaceae</taxon>
        <taxon>Comamonas</taxon>
    </lineage>
</organism>
<proteinExistence type="predicted"/>
<evidence type="ECO:0000313" key="2">
    <source>
        <dbReference type="Proteomes" id="UP001162800"/>
    </source>
</evidence>
<dbReference type="EMBL" id="CP106882">
    <property type="protein sequence ID" value="UYG53550.1"/>
    <property type="molecule type" value="Genomic_DNA"/>
</dbReference>
<protein>
    <submittedName>
        <fullName evidence="1">Uncharacterized protein</fullName>
    </submittedName>
</protein>
<sequence length="97" mass="10826">MVTVWKYKKDGAQLDFSHAFNNAMGNDKKAIFSVTRSPGSKEAMLTVEWLIGEDLPGATLIEMMAKIDVYSDENLKEMSKILGRSANSIDKNIVLEK</sequence>
<dbReference type="RefSeq" id="WP_231044776.1">
    <property type="nucleotide sequence ID" value="NZ_CP106882.1"/>
</dbReference>
<gene>
    <name evidence="1" type="ORF">M9799_19490</name>
</gene>